<evidence type="ECO:0000313" key="4">
    <source>
        <dbReference type="RefSeq" id="XP_021120259.1"/>
    </source>
</evidence>
<feature type="transmembrane region" description="Helical" evidence="2">
    <location>
        <begin position="378"/>
        <end position="399"/>
    </location>
</feature>
<accession>A0AAX6THX8</accession>
<feature type="compositionally biased region" description="Polar residues" evidence="1">
    <location>
        <begin position="222"/>
        <end position="243"/>
    </location>
</feature>
<evidence type="ECO:0000256" key="1">
    <source>
        <dbReference type="SAM" id="MobiDB-lite"/>
    </source>
</evidence>
<keyword evidence="2" id="KW-0472">Membrane</keyword>
<dbReference type="GeneID" id="110350672"/>
<feature type="compositionally biased region" description="Basic and acidic residues" evidence="1">
    <location>
        <begin position="15"/>
        <end position="25"/>
    </location>
</feature>
<reference evidence="4" key="1">
    <citation type="submission" date="2025-08" db="UniProtKB">
        <authorList>
            <consortium name="RefSeq"/>
        </authorList>
    </citation>
    <scope>IDENTIFICATION</scope>
</reference>
<feature type="region of interest" description="Disordered" evidence="1">
    <location>
        <begin position="1"/>
        <end position="245"/>
    </location>
</feature>
<name>A0AAX6THX8_HETGA</name>
<proteinExistence type="predicted"/>
<keyword evidence="2" id="KW-0812">Transmembrane</keyword>
<keyword evidence="2" id="KW-1133">Transmembrane helix</keyword>
<feature type="compositionally biased region" description="Basic and acidic residues" evidence="1">
    <location>
        <begin position="54"/>
        <end position="67"/>
    </location>
</feature>
<protein>
    <submittedName>
        <fullName evidence="4">Mucin-1-like</fullName>
    </submittedName>
</protein>
<feature type="compositionally biased region" description="Polar residues" evidence="1">
    <location>
        <begin position="139"/>
        <end position="150"/>
    </location>
</feature>
<dbReference type="RefSeq" id="XP_021120259.1">
    <property type="nucleotide sequence ID" value="XM_021264600.1"/>
</dbReference>
<evidence type="ECO:0000313" key="3">
    <source>
        <dbReference type="Proteomes" id="UP000694906"/>
    </source>
</evidence>
<sequence>MSFGIRPEIQMSTCDLKKSRADKGRPALPEARPGPTRWAGGGLRSRSGARPSRSGHDQRAKPAEPRPRPRPSPSPQPAARAASRPRPRPHAHPAGPHLSPAPRPGQSSQQRPSSLRSPPGASNSTHRAAECRIRIRLQRNPTSCPSSATAGNRGPDKAGPGRGGPTPPPRPHRSRGAEGRGHTCQRSGAVAAAPEVRPPEARPRGPGLSPRQSPCDEINLPGSHSLSNVSELTSSPANSQHSLSPAHLTGCSAPVTSLIPCGNAGDLRGIRWEELALRVICGRSLPRSLPSSFTEHNLSQKSRAGHICQGLRSRHTPGRVADSHAASVWPEVCDSSPSLSSPLRVFLVPLSSSPLQGASSNSGWLPMGCSSASCMWKLPLPFSSSFIFVPSMLVIFIFLF</sequence>
<gene>
    <name evidence="4" type="primary">LOC110350672</name>
</gene>
<dbReference type="Proteomes" id="UP000694906">
    <property type="component" value="Unplaced"/>
</dbReference>
<organism evidence="3 4">
    <name type="scientific">Heterocephalus glaber</name>
    <name type="common">Naked mole rat</name>
    <dbReference type="NCBI Taxonomy" id="10181"/>
    <lineage>
        <taxon>Eukaryota</taxon>
        <taxon>Metazoa</taxon>
        <taxon>Chordata</taxon>
        <taxon>Craniata</taxon>
        <taxon>Vertebrata</taxon>
        <taxon>Euteleostomi</taxon>
        <taxon>Mammalia</taxon>
        <taxon>Eutheria</taxon>
        <taxon>Euarchontoglires</taxon>
        <taxon>Glires</taxon>
        <taxon>Rodentia</taxon>
        <taxon>Hystricomorpha</taxon>
        <taxon>Bathyergidae</taxon>
        <taxon>Heterocephalus</taxon>
    </lineage>
</organism>
<feature type="compositionally biased region" description="Low complexity" evidence="1">
    <location>
        <begin position="104"/>
        <end position="119"/>
    </location>
</feature>
<keyword evidence="3" id="KW-1185">Reference proteome</keyword>
<evidence type="ECO:0000256" key="2">
    <source>
        <dbReference type="SAM" id="Phobius"/>
    </source>
</evidence>
<dbReference type="AlphaFoldDB" id="A0AAX6THX8"/>